<feature type="signal peptide" evidence="2">
    <location>
        <begin position="1"/>
        <end position="20"/>
    </location>
</feature>
<proteinExistence type="predicted"/>
<organism evidence="3 4">
    <name type="scientific">Microbacterium oleivorans</name>
    <dbReference type="NCBI Taxonomy" id="273677"/>
    <lineage>
        <taxon>Bacteria</taxon>
        <taxon>Bacillati</taxon>
        <taxon>Actinomycetota</taxon>
        <taxon>Actinomycetes</taxon>
        <taxon>Micrococcales</taxon>
        <taxon>Microbacteriaceae</taxon>
        <taxon>Microbacterium</taxon>
    </lineage>
</organism>
<keyword evidence="4" id="KW-1185">Reference proteome</keyword>
<dbReference type="AlphaFoldDB" id="A0A031FSJ8"/>
<keyword evidence="2" id="KW-0732">Signal</keyword>
<feature type="chain" id="PRO_5039156956" description="Lipoprotein" evidence="2">
    <location>
        <begin position="21"/>
        <end position="186"/>
    </location>
</feature>
<sequence>MPRAYPGVMRRPLLALAALALSLGLSGCISTTGVDDETPSLTPTVSPSPSPTPTPTPTPEPEASADPSYRIPAEAPLEASRLVFERDAVGVDPVTSLNVASSAVRGQDYVLEFDCTPSDASITLSLSPAAGEDDPPATVTGPVSVTHGCSASGRATGIRVNRMVGVQISLVTDDAARAWAVLQPAD</sequence>
<name>A0A031FSJ8_9MICO</name>
<dbReference type="PROSITE" id="PS51257">
    <property type="entry name" value="PROKAR_LIPOPROTEIN"/>
    <property type="match status" value="1"/>
</dbReference>
<dbReference type="PATRIC" id="fig|273677.3.peg.1537"/>
<comment type="caution">
    <text evidence="3">The sequence shown here is derived from an EMBL/GenBank/DDBJ whole genome shotgun (WGS) entry which is preliminary data.</text>
</comment>
<gene>
    <name evidence="3" type="ORF">BW34_01556</name>
</gene>
<protein>
    <recommendedName>
        <fullName evidence="5">Lipoprotein</fullName>
    </recommendedName>
</protein>
<evidence type="ECO:0000313" key="3">
    <source>
        <dbReference type="EMBL" id="EZP27568.1"/>
    </source>
</evidence>
<evidence type="ECO:0000256" key="2">
    <source>
        <dbReference type="SAM" id="SignalP"/>
    </source>
</evidence>
<reference evidence="3 4" key="1">
    <citation type="submission" date="2014-03" db="EMBL/GenBank/DDBJ databases">
        <title>Draft Genome Sequences of 13 Willow Endophytes.</title>
        <authorList>
            <person name="Gan H.Y."/>
            <person name="Gan H.M."/>
            <person name="Savka M.A."/>
            <person name="Hudson A.O."/>
        </authorList>
    </citation>
    <scope>NUCLEOTIDE SEQUENCE [LARGE SCALE GENOMIC DNA]</scope>
    <source>
        <strain evidence="3 4">RIT293</strain>
    </source>
</reference>
<feature type="region of interest" description="Disordered" evidence="1">
    <location>
        <begin position="34"/>
        <end position="68"/>
    </location>
</feature>
<evidence type="ECO:0008006" key="5">
    <source>
        <dbReference type="Google" id="ProtNLM"/>
    </source>
</evidence>
<feature type="compositionally biased region" description="Pro residues" evidence="1">
    <location>
        <begin position="46"/>
        <end position="60"/>
    </location>
</feature>
<evidence type="ECO:0000256" key="1">
    <source>
        <dbReference type="SAM" id="MobiDB-lite"/>
    </source>
</evidence>
<dbReference type="EMBL" id="JFYO01000005">
    <property type="protein sequence ID" value="EZP27568.1"/>
    <property type="molecule type" value="Genomic_DNA"/>
</dbReference>
<evidence type="ECO:0000313" key="4">
    <source>
        <dbReference type="Proteomes" id="UP000024001"/>
    </source>
</evidence>
<accession>A0A031FSJ8</accession>
<dbReference type="Proteomes" id="UP000024001">
    <property type="component" value="Unassembled WGS sequence"/>
</dbReference>